<dbReference type="Pfam" id="PF00078">
    <property type="entry name" value="RVT_1"/>
    <property type="match status" value="1"/>
</dbReference>
<accession>A0A5B6X7S4</accession>
<dbReference type="PANTHER" id="PTHR46890">
    <property type="entry name" value="NON-LTR RETROLELEMENT REVERSE TRANSCRIPTASE-LIKE PROTEIN-RELATED"/>
    <property type="match status" value="1"/>
</dbReference>
<organism evidence="2 3">
    <name type="scientific">Gossypium australe</name>
    <dbReference type="NCBI Taxonomy" id="47621"/>
    <lineage>
        <taxon>Eukaryota</taxon>
        <taxon>Viridiplantae</taxon>
        <taxon>Streptophyta</taxon>
        <taxon>Embryophyta</taxon>
        <taxon>Tracheophyta</taxon>
        <taxon>Spermatophyta</taxon>
        <taxon>Magnoliopsida</taxon>
        <taxon>eudicotyledons</taxon>
        <taxon>Gunneridae</taxon>
        <taxon>Pentapetalae</taxon>
        <taxon>rosids</taxon>
        <taxon>malvids</taxon>
        <taxon>Malvales</taxon>
        <taxon>Malvaceae</taxon>
        <taxon>Malvoideae</taxon>
        <taxon>Gossypium</taxon>
    </lineage>
</organism>
<dbReference type="EMBL" id="SMMG02000001">
    <property type="protein sequence ID" value="KAA3490189.1"/>
    <property type="molecule type" value="Genomic_DNA"/>
</dbReference>
<dbReference type="InterPro" id="IPR043502">
    <property type="entry name" value="DNA/RNA_pol_sf"/>
</dbReference>
<sequence length="661" mass="75622">MILEGCPWLFHKFLILFDRLNTPIERDQIRLTSSLYWIKIDPCLPEFEKKDLLHAIGGCLKEEFNGSDEFVDPFVKQGMIQVGRKLTSWEEGLKQQEEDPSMMEISVVNEMVERISAAPKKASWKRLVPGNKIDNWKSERVAGKRKFLEEEDGRNCMGTPGEEGAKRLIIDDLRGREDTLKGLTFDNLEGLGEDAVSRMELKSKQRGLRADYVYHGKTTLKLGQEGSYPWLVEGDFNEILYSFEKSGGVQRDQKRMEIHLNMEIDKDEMYWEQRARTNWLQPGDKNSAYFHKCASARRRANTILNLVADDGKEIVDGSEIMETASLFFLRIIYEEEVQTTLKGMSPIKAPGSDGFPALFFQRMSLVDVSIMYKVLFVPRRLISDNVLLAYEILHTFRQKRTGKKGYMAVKLNMSKAYDRVEWDFIKEVMLKMGFAREWVDIIMKCITTVSYAVNINGRRGRFFHPTRGLRQGDPLSPFLFLICSKSLSSLIRTTKKKGLVKGAKASRRGSGISHLLFADDCVIFGKATSRGATILKDILKVYESCSGQCVNYCKSTVFYNSKTTEENKEEVSALLGVRTSINPEKYLELPNMVGRRKKESFQNLLDKISMRIEGWSTRQLSQGVFLLNFGGKKMLEEEAYIGVNGGIGVDIKMNEEWVFEV</sequence>
<dbReference type="InterPro" id="IPR000477">
    <property type="entry name" value="RT_dom"/>
</dbReference>
<name>A0A5B6X7S4_9ROSI</name>
<keyword evidence="2" id="KW-0808">Transferase</keyword>
<keyword evidence="2" id="KW-0548">Nucleotidyltransferase</keyword>
<protein>
    <submittedName>
        <fullName evidence="2">Reverse transcriptase</fullName>
    </submittedName>
</protein>
<keyword evidence="2" id="KW-0695">RNA-directed DNA polymerase</keyword>
<proteinExistence type="predicted"/>
<reference evidence="3" key="1">
    <citation type="journal article" date="2019" name="Plant Biotechnol. J.">
        <title>Genome sequencing of the Australian wild diploid species Gossypium australe highlights disease resistance and delayed gland morphogenesis.</title>
        <authorList>
            <person name="Cai Y."/>
            <person name="Cai X."/>
            <person name="Wang Q."/>
            <person name="Wang P."/>
            <person name="Zhang Y."/>
            <person name="Cai C."/>
            <person name="Xu Y."/>
            <person name="Wang K."/>
            <person name="Zhou Z."/>
            <person name="Wang C."/>
            <person name="Geng S."/>
            <person name="Li B."/>
            <person name="Dong Q."/>
            <person name="Hou Y."/>
            <person name="Wang H."/>
            <person name="Ai P."/>
            <person name="Liu Z."/>
            <person name="Yi F."/>
            <person name="Sun M."/>
            <person name="An G."/>
            <person name="Cheng J."/>
            <person name="Zhang Y."/>
            <person name="Shi Q."/>
            <person name="Xie Y."/>
            <person name="Shi X."/>
            <person name="Chang Y."/>
            <person name="Huang F."/>
            <person name="Chen Y."/>
            <person name="Hong S."/>
            <person name="Mi L."/>
            <person name="Sun Q."/>
            <person name="Zhang L."/>
            <person name="Zhou B."/>
            <person name="Peng R."/>
            <person name="Zhang X."/>
            <person name="Liu F."/>
        </authorList>
    </citation>
    <scope>NUCLEOTIDE SEQUENCE [LARGE SCALE GENOMIC DNA]</scope>
    <source>
        <strain evidence="3">cv. PA1801</strain>
    </source>
</reference>
<dbReference type="SUPFAM" id="SSF56672">
    <property type="entry name" value="DNA/RNA polymerases"/>
    <property type="match status" value="1"/>
</dbReference>
<dbReference type="GO" id="GO:0003964">
    <property type="term" value="F:RNA-directed DNA polymerase activity"/>
    <property type="evidence" value="ECO:0007669"/>
    <property type="project" value="UniProtKB-KW"/>
</dbReference>
<dbReference type="OrthoDB" id="1932527at2759"/>
<comment type="caution">
    <text evidence="2">The sequence shown here is derived from an EMBL/GenBank/DDBJ whole genome shotgun (WGS) entry which is preliminary data.</text>
</comment>
<dbReference type="PANTHER" id="PTHR46890:SF48">
    <property type="entry name" value="RNA-DIRECTED DNA POLYMERASE"/>
    <property type="match status" value="1"/>
</dbReference>
<feature type="domain" description="Reverse transcriptase" evidence="1">
    <location>
        <begin position="328"/>
        <end position="579"/>
    </location>
</feature>
<dbReference type="AlphaFoldDB" id="A0A5B6X7S4"/>
<evidence type="ECO:0000313" key="2">
    <source>
        <dbReference type="EMBL" id="KAA3490189.1"/>
    </source>
</evidence>
<dbReference type="Proteomes" id="UP000325315">
    <property type="component" value="Unassembled WGS sequence"/>
</dbReference>
<dbReference type="InterPro" id="IPR052343">
    <property type="entry name" value="Retrotransposon-Effector_Assoc"/>
</dbReference>
<dbReference type="PROSITE" id="PS50878">
    <property type="entry name" value="RT_POL"/>
    <property type="match status" value="1"/>
</dbReference>
<keyword evidence="3" id="KW-1185">Reference proteome</keyword>
<gene>
    <name evidence="2" type="ORF">EPI10_033698</name>
</gene>
<dbReference type="CDD" id="cd01650">
    <property type="entry name" value="RT_nLTR_like"/>
    <property type="match status" value="1"/>
</dbReference>
<evidence type="ECO:0000313" key="3">
    <source>
        <dbReference type="Proteomes" id="UP000325315"/>
    </source>
</evidence>
<evidence type="ECO:0000259" key="1">
    <source>
        <dbReference type="PROSITE" id="PS50878"/>
    </source>
</evidence>